<feature type="compositionally biased region" description="Basic residues" evidence="1">
    <location>
        <begin position="546"/>
        <end position="557"/>
    </location>
</feature>
<dbReference type="InterPro" id="IPR032843">
    <property type="entry name" value="Jiv"/>
</dbReference>
<dbReference type="SMART" id="SM00271">
    <property type="entry name" value="DnaJ"/>
    <property type="match status" value="1"/>
</dbReference>
<name>A0A3P6QY97_ANISI</name>
<dbReference type="Pfam" id="PF00226">
    <property type="entry name" value="DnaJ"/>
    <property type="match status" value="1"/>
</dbReference>
<feature type="compositionally biased region" description="Basic and acidic residues" evidence="1">
    <location>
        <begin position="642"/>
        <end position="654"/>
    </location>
</feature>
<dbReference type="AlphaFoldDB" id="A0A3P6QY97"/>
<evidence type="ECO:0000313" key="4">
    <source>
        <dbReference type="Proteomes" id="UP000267096"/>
    </source>
</evidence>
<gene>
    <name evidence="3" type="ORF">ASIM_LOCUS12624</name>
</gene>
<keyword evidence="4" id="KW-1185">Reference proteome</keyword>
<sequence>MRFASSNNGNSSSTNAQNMVARRVNSSQRTSSERQSVASDSVVDYLVNHHTTLLSSSDNNHHKSSSIVNSTNAYAKRVTENEFQKITHKKNKGCKGNKNEQIILDEDGISGNQAVDASSRFDILQSLGSQSATTLLHHHPNIPLSRRSRSSGVSQRDTQGGAASNKSSLKASFSSSTQQDSQSMKGNSLTSQMFDEETNSEEIRHTSNINKVPSTLSQRSVAKKILFGNRREYNDQNDSSQRASITRKQRAAARKRQNTAFDYLHLILLAIFSLLKRAAQWITDLVVDISLQLRDITVYALLWNSLRSLNAKKLWSSRENERGEWGLSDNIQLPTTGDEAMERLLRCHGQDAYVVLGLRADCADDDIKRYYKRQAVLVHPDKNHSSGADEAFKILSRAFDAIGTPEARNKYNLANLHKNPLHKEMEELWERLREKMNEARNTMHCDCGKKHARIPVEGCRASEARYCKKCRVRHPAKHNDIWAETRCGGLWWVYYACLDGIVYDITQWAACPNNRLKHMKANSHTVQYRLISTTGSSVNKSDPSSKHNKKSGHHHHQQQQQHEFSDLDYMNSDIFGGAKSSEIRCGCSSTMQMGYNDRCGACYGSSHEKTIGINANACCAAAGIASPCSSSHAHSQQASYRPPDRRALDGDRPRRAGRRRKVR</sequence>
<feature type="compositionally biased region" description="Low complexity" evidence="1">
    <location>
        <begin position="629"/>
        <end position="641"/>
    </location>
</feature>
<dbReference type="CDD" id="cd06257">
    <property type="entry name" value="DnaJ"/>
    <property type="match status" value="1"/>
</dbReference>
<evidence type="ECO:0000259" key="2">
    <source>
        <dbReference type="PROSITE" id="PS50076"/>
    </source>
</evidence>
<organism evidence="3 4">
    <name type="scientific">Anisakis simplex</name>
    <name type="common">Herring worm</name>
    <dbReference type="NCBI Taxonomy" id="6269"/>
    <lineage>
        <taxon>Eukaryota</taxon>
        <taxon>Metazoa</taxon>
        <taxon>Ecdysozoa</taxon>
        <taxon>Nematoda</taxon>
        <taxon>Chromadorea</taxon>
        <taxon>Rhabditida</taxon>
        <taxon>Spirurina</taxon>
        <taxon>Ascaridomorpha</taxon>
        <taxon>Ascaridoidea</taxon>
        <taxon>Anisakidae</taxon>
        <taxon>Anisakis</taxon>
        <taxon>Anisakis simplex complex</taxon>
    </lineage>
</organism>
<dbReference type="Gene3D" id="1.10.287.110">
    <property type="entry name" value="DnaJ domain"/>
    <property type="match status" value="1"/>
</dbReference>
<feature type="region of interest" description="Disordered" evidence="1">
    <location>
        <begin position="535"/>
        <end position="563"/>
    </location>
</feature>
<dbReference type="Pfam" id="PF14901">
    <property type="entry name" value="Jiv90"/>
    <property type="match status" value="1"/>
</dbReference>
<feature type="region of interest" description="Disordered" evidence="1">
    <location>
        <begin position="1"/>
        <end position="39"/>
    </location>
</feature>
<dbReference type="PROSITE" id="PS50076">
    <property type="entry name" value="DNAJ_2"/>
    <property type="match status" value="1"/>
</dbReference>
<dbReference type="InterPro" id="IPR052317">
    <property type="entry name" value="Viral_replicn-host_int_reg"/>
</dbReference>
<feature type="compositionally biased region" description="Polar residues" evidence="1">
    <location>
        <begin position="24"/>
        <end position="39"/>
    </location>
</feature>
<dbReference type="PRINTS" id="PR00625">
    <property type="entry name" value="JDOMAIN"/>
</dbReference>
<dbReference type="PANTHER" id="PTHR44665:SF1">
    <property type="entry name" value="DNAJ HOMOLOG SUBFAMILY C MEMBER 14"/>
    <property type="match status" value="1"/>
</dbReference>
<dbReference type="Proteomes" id="UP000267096">
    <property type="component" value="Unassembled WGS sequence"/>
</dbReference>
<feature type="region of interest" description="Disordered" evidence="1">
    <location>
        <begin position="629"/>
        <end position="663"/>
    </location>
</feature>
<dbReference type="OrthoDB" id="1507364at2759"/>
<dbReference type="InterPro" id="IPR036869">
    <property type="entry name" value="J_dom_sf"/>
</dbReference>
<feature type="region of interest" description="Disordered" evidence="1">
    <location>
        <begin position="232"/>
        <end position="251"/>
    </location>
</feature>
<feature type="compositionally biased region" description="Polar residues" evidence="1">
    <location>
        <begin position="184"/>
        <end position="193"/>
    </location>
</feature>
<accession>A0A3P6QY97</accession>
<reference evidence="3 4" key="1">
    <citation type="submission" date="2018-11" db="EMBL/GenBank/DDBJ databases">
        <authorList>
            <consortium name="Pathogen Informatics"/>
        </authorList>
    </citation>
    <scope>NUCLEOTIDE SEQUENCE [LARGE SCALE GENOMIC DNA]</scope>
</reference>
<feature type="compositionally biased region" description="Low complexity" evidence="1">
    <location>
        <begin position="162"/>
        <end position="183"/>
    </location>
</feature>
<feature type="domain" description="J" evidence="2">
    <location>
        <begin position="351"/>
        <end position="415"/>
    </location>
</feature>
<feature type="compositionally biased region" description="Low complexity" evidence="1">
    <location>
        <begin position="1"/>
        <end position="18"/>
    </location>
</feature>
<dbReference type="SUPFAM" id="SSF46565">
    <property type="entry name" value="Chaperone J-domain"/>
    <property type="match status" value="1"/>
</dbReference>
<evidence type="ECO:0000256" key="1">
    <source>
        <dbReference type="SAM" id="MobiDB-lite"/>
    </source>
</evidence>
<protein>
    <recommendedName>
        <fullName evidence="2">J domain-containing protein</fullName>
    </recommendedName>
</protein>
<evidence type="ECO:0000313" key="3">
    <source>
        <dbReference type="EMBL" id="VDK47793.1"/>
    </source>
</evidence>
<proteinExistence type="predicted"/>
<dbReference type="InterPro" id="IPR001623">
    <property type="entry name" value="DnaJ_domain"/>
</dbReference>
<dbReference type="EMBL" id="UYRR01031220">
    <property type="protein sequence ID" value="VDK47793.1"/>
    <property type="molecule type" value="Genomic_DNA"/>
</dbReference>
<feature type="region of interest" description="Disordered" evidence="1">
    <location>
        <begin position="134"/>
        <end position="214"/>
    </location>
</feature>
<dbReference type="PANTHER" id="PTHR44665">
    <property type="entry name" value="DNAJ HOMOLOG SUBFAMILY C MEMBER 14"/>
    <property type="match status" value="1"/>
</dbReference>